<dbReference type="Pfam" id="PF02272">
    <property type="entry name" value="DHHA1"/>
    <property type="match status" value="1"/>
</dbReference>
<dbReference type="RefSeq" id="WP_149568105.1">
    <property type="nucleotide sequence ID" value="NZ_CP035807.1"/>
</dbReference>
<dbReference type="Pfam" id="PF01368">
    <property type="entry name" value="DHH"/>
    <property type="match status" value="1"/>
</dbReference>
<dbReference type="EMBL" id="CP035807">
    <property type="protein sequence ID" value="QEN04864.1"/>
    <property type="molecule type" value="Genomic_DNA"/>
</dbReference>
<accession>A0A5C1QDR4</accession>
<reference evidence="3 4" key="1">
    <citation type="submission" date="2019-02" db="EMBL/GenBank/DDBJ databases">
        <authorList>
            <person name="Fomenkov A."/>
            <person name="Dubinina G."/>
            <person name="Grabovich M."/>
            <person name="Vincze T."/>
            <person name="Roberts R.J."/>
        </authorList>
    </citation>
    <scope>NUCLEOTIDE SEQUENCE [LARGE SCALE GENOMIC DNA]</scope>
    <source>
        <strain evidence="3 4">P</strain>
    </source>
</reference>
<dbReference type="PANTHER" id="PTHR47618">
    <property type="entry name" value="BIFUNCTIONAL OLIGORIBONUCLEASE AND PAP PHOSPHATASE NRNA"/>
    <property type="match status" value="1"/>
</dbReference>
<dbReference type="InterPro" id="IPR001667">
    <property type="entry name" value="DDH_dom"/>
</dbReference>
<dbReference type="PANTHER" id="PTHR47618:SF1">
    <property type="entry name" value="BIFUNCTIONAL OLIGORIBONUCLEASE AND PAP PHOSPHATASE NRNA"/>
    <property type="match status" value="1"/>
</dbReference>
<evidence type="ECO:0000259" key="2">
    <source>
        <dbReference type="Pfam" id="PF02272"/>
    </source>
</evidence>
<evidence type="ECO:0000259" key="1">
    <source>
        <dbReference type="Pfam" id="PF01368"/>
    </source>
</evidence>
<dbReference type="InterPro" id="IPR003156">
    <property type="entry name" value="DHHA1_dom"/>
</dbReference>
<proteinExistence type="predicted"/>
<keyword evidence="4" id="KW-1185">Reference proteome</keyword>
<dbReference type="Gene3D" id="3.90.1640.10">
    <property type="entry name" value="inorganic pyrophosphatase (n-terminal core)"/>
    <property type="match status" value="1"/>
</dbReference>
<reference evidence="3 4" key="2">
    <citation type="submission" date="2019-09" db="EMBL/GenBank/DDBJ databases">
        <title>Complete Genome Sequence and Methylome Analysis of free living Spirochaetas.</title>
        <authorList>
            <person name="Leshcheva N."/>
            <person name="Mikheeva N."/>
        </authorList>
    </citation>
    <scope>NUCLEOTIDE SEQUENCE [LARGE SCALE GENOMIC DNA]</scope>
    <source>
        <strain evidence="3 4">P</strain>
    </source>
</reference>
<gene>
    <name evidence="3" type="ORF">EW093_09155</name>
</gene>
<sequence>MIDKLIKELIKSEKRVFIQTHDFPDPDAIASAFGLQTFFSIFNIPSTIVYCGEIQRDALKNMISSLDIKIYNSQDIEVLKEDLIVIVDGCKWSKNVTDLPGFEIAVIDHHIVKEPDDVPFIQIDEERGSCSTIITTYFMDKNISIPQNSATALKIGISRDTDLLTRKVTQVDVDAYHYLYQFANNELVNTLLRNNIQLSDFEFFNQTISSLSTDDGIAWHYFENGCETNLMGILGDFILSAQEIKLSILFANNDGSISISIRNENPCWNAADAIRVITKSIGAGGGHKEMAGGVIFKTSDFSLEDSIKKVLLNLHVK</sequence>
<feature type="domain" description="DDH" evidence="1">
    <location>
        <begin position="15"/>
        <end position="157"/>
    </location>
</feature>
<dbReference type="InterPro" id="IPR038763">
    <property type="entry name" value="DHH_sf"/>
</dbReference>
<dbReference type="AlphaFoldDB" id="A0A5C1QDR4"/>
<protein>
    <submittedName>
        <fullName evidence="3">Recombinase RecJ</fullName>
    </submittedName>
</protein>
<dbReference type="GO" id="GO:0003676">
    <property type="term" value="F:nucleic acid binding"/>
    <property type="evidence" value="ECO:0007669"/>
    <property type="project" value="InterPro"/>
</dbReference>
<evidence type="ECO:0000313" key="3">
    <source>
        <dbReference type="EMBL" id="QEN04864.1"/>
    </source>
</evidence>
<dbReference type="OrthoDB" id="5896813at2"/>
<feature type="domain" description="DHHA1" evidence="2">
    <location>
        <begin position="220"/>
        <end position="297"/>
    </location>
</feature>
<dbReference type="KEGG" id="sper:EW093_09155"/>
<dbReference type="Proteomes" id="UP000323824">
    <property type="component" value="Chromosome"/>
</dbReference>
<dbReference type="Gene3D" id="3.10.310.30">
    <property type="match status" value="1"/>
</dbReference>
<dbReference type="SUPFAM" id="SSF64182">
    <property type="entry name" value="DHH phosphoesterases"/>
    <property type="match status" value="1"/>
</dbReference>
<name>A0A5C1QDR4_9SPIO</name>
<evidence type="ECO:0000313" key="4">
    <source>
        <dbReference type="Proteomes" id="UP000323824"/>
    </source>
</evidence>
<organism evidence="3 4">
    <name type="scientific">Thiospirochaeta perfilievii</name>
    <dbReference type="NCBI Taxonomy" id="252967"/>
    <lineage>
        <taxon>Bacteria</taxon>
        <taxon>Pseudomonadati</taxon>
        <taxon>Spirochaetota</taxon>
        <taxon>Spirochaetia</taxon>
        <taxon>Spirochaetales</taxon>
        <taxon>Spirochaetaceae</taxon>
        <taxon>Thiospirochaeta</taxon>
    </lineage>
</organism>
<dbReference type="InterPro" id="IPR051319">
    <property type="entry name" value="Oligoribo/pAp-PDE_c-di-AMP_PDE"/>
</dbReference>